<comment type="pathway">
    <text evidence="4">Protein modification; protein ubiquitination.</text>
</comment>
<evidence type="ECO:0000256" key="10">
    <source>
        <dbReference type="ARBA" id="ARBA00022771"/>
    </source>
</evidence>
<name>A0AAV0YCT4_VICFA</name>
<evidence type="ECO:0000256" key="6">
    <source>
        <dbReference type="ARBA" id="ARBA00012251"/>
    </source>
</evidence>
<keyword evidence="9" id="KW-0677">Repeat</keyword>
<evidence type="ECO:0000256" key="11">
    <source>
        <dbReference type="ARBA" id="ARBA00022786"/>
    </source>
</evidence>
<dbReference type="FunFam" id="3.30.40.10:FF:000230">
    <property type="entry name" value="RBR-type E3 ubiquitin transferase"/>
    <property type="match status" value="1"/>
</dbReference>
<comment type="cofactor">
    <cofactor evidence="2">
        <name>Zn(2+)</name>
        <dbReference type="ChEBI" id="CHEBI:29105"/>
    </cofactor>
</comment>
<feature type="domain" description="RING-type" evidence="15">
    <location>
        <begin position="59"/>
        <end position="104"/>
    </location>
</feature>
<dbReference type="AlphaFoldDB" id="A0AAV0YCT4"/>
<dbReference type="InterPro" id="IPR013083">
    <property type="entry name" value="Znf_RING/FYVE/PHD"/>
</dbReference>
<organism evidence="17 18">
    <name type="scientific">Vicia faba</name>
    <name type="common">Broad bean</name>
    <name type="synonym">Faba vulgaris</name>
    <dbReference type="NCBI Taxonomy" id="3906"/>
    <lineage>
        <taxon>Eukaryota</taxon>
        <taxon>Viridiplantae</taxon>
        <taxon>Streptophyta</taxon>
        <taxon>Embryophyta</taxon>
        <taxon>Tracheophyta</taxon>
        <taxon>Spermatophyta</taxon>
        <taxon>Magnoliopsida</taxon>
        <taxon>eudicotyledons</taxon>
        <taxon>Gunneridae</taxon>
        <taxon>Pentapetalae</taxon>
        <taxon>rosids</taxon>
        <taxon>fabids</taxon>
        <taxon>Fabales</taxon>
        <taxon>Fabaceae</taxon>
        <taxon>Papilionoideae</taxon>
        <taxon>50 kb inversion clade</taxon>
        <taxon>NPAAA clade</taxon>
        <taxon>Hologalegina</taxon>
        <taxon>IRL clade</taxon>
        <taxon>Fabeae</taxon>
        <taxon>Vicia</taxon>
    </lineage>
</organism>
<evidence type="ECO:0000259" key="15">
    <source>
        <dbReference type="PROSITE" id="PS50089"/>
    </source>
</evidence>
<dbReference type="Pfam" id="PF01485">
    <property type="entry name" value="IBR"/>
    <property type="match status" value="1"/>
</dbReference>
<dbReference type="EMBL" id="CATIWC010000583">
    <property type="protein sequence ID" value="CAI8583294.1"/>
    <property type="molecule type" value="Genomic_DNA"/>
</dbReference>
<keyword evidence="10 13" id="KW-0863">Zinc-finger</keyword>
<protein>
    <recommendedName>
        <fullName evidence="6">RBR-type E3 ubiquitin transferase</fullName>
        <ecNumber evidence="6">2.3.2.31</ecNumber>
    </recommendedName>
</protein>
<comment type="catalytic activity">
    <reaction evidence="1">
        <text>[E2 ubiquitin-conjugating enzyme]-S-ubiquitinyl-L-cysteine + [acceptor protein]-L-lysine = [E2 ubiquitin-conjugating enzyme]-L-cysteine + [acceptor protein]-N(6)-ubiquitinyl-L-lysine.</text>
        <dbReference type="EC" id="2.3.2.31"/>
    </reaction>
</comment>
<dbReference type="EC" id="2.3.2.31" evidence="6"/>
<feature type="compositionally biased region" description="Basic and acidic residues" evidence="14">
    <location>
        <begin position="10"/>
        <end position="32"/>
    </location>
</feature>
<evidence type="ECO:0000256" key="1">
    <source>
        <dbReference type="ARBA" id="ARBA00001798"/>
    </source>
</evidence>
<dbReference type="Proteomes" id="UP001157006">
    <property type="component" value="Unassembled WGS sequence"/>
</dbReference>
<evidence type="ECO:0000256" key="3">
    <source>
        <dbReference type="ARBA" id="ARBA00003976"/>
    </source>
</evidence>
<evidence type="ECO:0000313" key="17">
    <source>
        <dbReference type="EMBL" id="CAI8583294.1"/>
    </source>
</evidence>
<evidence type="ECO:0000256" key="9">
    <source>
        <dbReference type="ARBA" id="ARBA00022737"/>
    </source>
</evidence>
<feature type="region of interest" description="Disordered" evidence="14">
    <location>
        <begin position="1"/>
        <end position="55"/>
    </location>
</feature>
<gene>
    <name evidence="17" type="ORF">VFH_U020960</name>
</gene>
<proteinExistence type="inferred from homology"/>
<evidence type="ECO:0000256" key="14">
    <source>
        <dbReference type="SAM" id="MobiDB-lite"/>
    </source>
</evidence>
<keyword evidence="12" id="KW-0862">Zinc</keyword>
<evidence type="ECO:0000256" key="4">
    <source>
        <dbReference type="ARBA" id="ARBA00004906"/>
    </source>
</evidence>
<dbReference type="InterPro" id="IPR031127">
    <property type="entry name" value="E3_UB_ligase_RBR"/>
</dbReference>
<keyword evidence="11" id="KW-0833">Ubl conjugation pathway</keyword>
<dbReference type="PANTHER" id="PTHR11685">
    <property type="entry name" value="RBR FAMILY RING FINGER AND IBR DOMAIN-CONTAINING"/>
    <property type="match status" value="1"/>
</dbReference>
<evidence type="ECO:0000256" key="5">
    <source>
        <dbReference type="ARBA" id="ARBA00005884"/>
    </source>
</evidence>
<evidence type="ECO:0000256" key="2">
    <source>
        <dbReference type="ARBA" id="ARBA00001947"/>
    </source>
</evidence>
<evidence type="ECO:0000256" key="12">
    <source>
        <dbReference type="ARBA" id="ARBA00022833"/>
    </source>
</evidence>
<dbReference type="GO" id="GO:0008270">
    <property type="term" value="F:zinc ion binding"/>
    <property type="evidence" value="ECO:0007669"/>
    <property type="project" value="UniProtKB-KW"/>
</dbReference>
<sequence length="206" mass="23988">MEPSHSPLPVKKEPSELESVKRKSRPESNDERKKKKPAPNLDYMKPEKMNSGESSRSLCGICFNSKPDPDMFKSNSCNHSFCVDCISKYMDSEINNNMVKVICPNPNCYMKLKPEHLENIMPREFFDRWEFAKYTSKIPLEQKTYCPYENCSILLVNDNYGGEVVVTSCECPYCHRLFCAKCRVPWHAEMNCQEFQNLKGPKQEQF</sequence>
<comment type="caution">
    <text evidence="17">The sequence shown here is derived from an EMBL/GenBank/DDBJ whole genome shotgun (WGS) entry which is preliminary data.</text>
</comment>
<evidence type="ECO:0000256" key="13">
    <source>
        <dbReference type="PROSITE-ProRule" id="PRU00175"/>
    </source>
</evidence>
<dbReference type="PROSITE" id="PS50089">
    <property type="entry name" value="ZF_RING_2"/>
    <property type="match status" value="1"/>
</dbReference>
<dbReference type="PROSITE" id="PS00518">
    <property type="entry name" value="ZF_RING_1"/>
    <property type="match status" value="1"/>
</dbReference>
<comment type="similarity">
    <text evidence="5">Belongs to the RBR family. Ariadne subfamily.</text>
</comment>
<comment type="function">
    <text evidence="3">Might act as an E3 ubiquitin-protein ligase, or as part of E3 complex, which accepts ubiquitin from specific E2 ubiquitin-conjugating enzymes and then transfers it to substrates.</text>
</comment>
<reference evidence="17 18" key="1">
    <citation type="submission" date="2023-01" db="EMBL/GenBank/DDBJ databases">
        <authorList>
            <person name="Kreplak J."/>
        </authorList>
    </citation>
    <scope>NUCLEOTIDE SEQUENCE [LARGE SCALE GENOMIC DNA]</scope>
</reference>
<accession>A0AAV0YCT4</accession>
<dbReference type="InterPro" id="IPR001841">
    <property type="entry name" value="Znf_RING"/>
</dbReference>
<dbReference type="SMART" id="SM00647">
    <property type="entry name" value="IBR"/>
    <property type="match status" value="1"/>
</dbReference>
<dbReference type="InterPro" id="IPR017907">
    <property type="entry name" value="Znf_RING_CS"/>
</dbReference>
<evidence type="ECO:0000256" key="8">
    <source>
        <dbReference type="ARBA" id="ARBA00022723"/>
    </source>
</evidence>
<dbReference type="CDD" id="cd22582">
    <property type="entry name" value="BRcat_RBR_unk"/>
    <property type="match status" value="1"/>
</dbReference>
<dbReference type="SUPFAM" id="SSF57850">
    <property type="entry name" value="RING/U-box"/>
    <property type="match status" value="2"/>
</dbReference>
<dbReference type="InterPro" id="IPR002867">
    <property type="entry name" value="IBR_dom"/>
</dbReference>
<feature type="domain" description="RING-type" evidence="16">
    <location>
        <begin position="55"/>
        <end position="206"/>
    </location>
</feature>
<evidence type="ECO:0000313" key="18">
    <source>
        <dbReference type="Proteomes" id="UP001157006"/>
    </source>
</evidence>
<dbReference type="GO" id="GO:0016567">
    <property type="term" value="P:protein ubiquitination"/>
    <property type="evidence" value="ECO:0007669"/>
    <property type="project" value="InterPro"/>
</dbReference>
<evidence type="ECO:0000256" key="7">
    <source>
        <dbReference type="ARBA" id="ARBA00022679"/>
    </source>
</evidence>
<keyword evidence="18" id="KW-1185">Reference proteome</keyword>
<dbReference type="InterPro" id="IPR018957">
    <property type="entry name" value="Znf_C3HC4_RING-type"/>
</dbReference>
<dbReference type="GO" id="GO:0061630">
    <property type="term" value="F:ubiquitin protein ligase activity"/>
    <property type="evidence" value="ECO:0007669"/>
    <property type="project" value="UniProtKB-EC"/>
</dbReference>
<dbReference type="Pfam" id="PF00097">
    <property type="entry name" value="zf-C3HC4"/>
    <property type="match status" value="1"/>
</dbReference>
<keyword evidence="7" id="KW-0808">Transferase</keyword>
<keyword evidence="8" id="KW-0479">Metal-binding</keyword>
<dbReference type="InterPro" id="IPR044066">
    <property type="entry name" value="TRIAD_supradom"/>
</dbReference>
<dbReference type="Gene3D" id="3.30.40.10">
    <property type="entry name" value="Zinc/RING finger domain, C3HC4 (zinc finger)"/>
    <property type="match status" value="1"/>
</dbReference>
<dbReference type="PROSITE" id="PS51873">
    <property type="entry name" value="TRIAD"/>
    <property type="match status" value="1"/>
</dbReference>
<evidence type="ECO:0000259" key="16">
    <source>
        <dbReference type="PROSITE" id="PS51873"/>
    </source>
</evidence>